<keyword evidence="3" id="KW-0479">Metal-binding</keyword>
<dbReference type="InterPro" id="IPR001841">
    <property type="entry name" value="Znf_RING"/>
</dbReference>
<gene>
    <name evidence="12" type="primary">sDer3</name>
</gene>
<reference evidence="12" key="1">
    <citation type="submission" date="2015-04" db="EMBL/GenBank/DDBJ databases">
        <title>Plastid of Nitzschia.</title>
        <authorList>
            <person name="Kamikawa R."/>
        </authorList>
    </citation>
    <scope>NUCLEOTIDE SEQUENCE</scope>
</reference>
<dbReference type="InterPro" id="IPR051653">
    <property type="entry name" value="E3_ligase_sorting_rcpt"/>
</dbReference>
<keyword evidence="5" id="KW-0862">Zinc</keyword>
<dbReference type="Pfam" id="PF13639">
    <property type="entry name" value="zf-RING_2"/>
    <property type="match status" value="1"/>
</dbReference>
<evidence type="ECO:0000313" key="12">
    <source>
        <dbReference type="EMBL" id="BAT25231.1"/>
    </source>
</evidence>
<dbReference type="GO" id="GO:0016020">
    <property type="term" value="C:membrane"/>
    <property type="evidence" value="ECO:0007669"/>
    <property type="project" value="UniProtKB-SubCell"/>
</dbReference>
<sequence length="487" mass="53615">MLSSTMNHSRVSSIVHLFLLVILACLAFEGDARIHLVDSGRTYRTSVDASLGPRLEFGENYPARLQRIASNPYLCPSKSHPSEKFSITVPSDGSAVALLAQMGGCSPEEKLLMAAEFIEPKGVVQFLILEQSLNEFEEDILDATKTIAEKENEWNDLPSTISVLRVTYGVGARLNIDVRNASPEVQRAGGLQVIITGGRRTDPETFFSWSLAILMMSSCLGCLSCITRWPDEMQNNRQAPSRPRLRRLTPRQVRNNIPVGIFSEEGSLEYHRTNEDMEYPTPHDLDNCTICLEDFEPGERLMCLPCTHVFHTRCIGRWLTQRSATCPLCKIDLYESDDESEEESATATAPTTTVTTTTTPPTEDPIPSTNSSFASVPPEAVAASSPEAASPETRRRASRWSSWRSWWRSSNTNDEPNASLSEPLLSSEQPEEITTTTASSRPSTPDSTTLPSGAQEEQVNQSSTTVSSGSTTADRQDEVTTDAEQAV</sequence>
<accession>A0A0P0YV84</accession>
<dbReference type="GO" id="GO:0008270">
    <property type="term" value="F:zinc ion binding"/>
    <property type="evidence" value="ECO:0007669"/>
    <property type="project" value="UniProtKB-KW"/>
</dbReference>
<keyword evidence="7" id="KW-0472">Membrane</keyword>
<evidence type="ECO:0000256" key="2">
    <source>
        <dbReference type="ARBA" id="ARBA00022692"/>
    </source>
</evidence>
<evidence type="ECO:0000256" key="5">
    <source>
        <dbReference type="ARBA" id="ARBA00022833"/>
    </source>
</evidence>
<evidence type="ECO:0000256" key="10">
    <source>
        <dbReference type="SAM" id="SignalP"/>
    </source>
</evidence>
<name>A0A0P0YV84_9STRA</name>
<dbReference type="SUPFAM" id="SSF57850">
    <property type="entry name" value="RING/U-box"/>
    <property type="match status" value="1"/>
</dbReference>
<dbReference type="EMBL" id="LC052649">
    <property type="protein sequence ID" value="BAT25231.1"/>
    <property type="molecule type" value="mRNA"/>
</dbReference>
<proteinExistence type="evidence at transcript level"/>
<feature type="compositionally biased region" description="Low complexity" evidence="9">
    <location>
        <begin position="345"/>
        <end position="391"/>
    </location>
</feature>
<dbReference type="PANTHER" id="PTHR47168">
    <property type="entry name" value="RING ZINC FINGER DOMAIN SUPERFAMILY PROTEIN-RELATED"/>
    <property type="match status" value="1"/>
</dbReference>
<keyword evidence="6" id="KW-1133">Transmembrane helix</keyword>
<feature type="compositionally biased region" description="Low complexity" evidence="9">
    <location>
        <begin position="462"/>
        <end position="472"/>
    </location>
</feature>
<keyword evidence="4 8" id="KW-0863">Zinc-finger</keyword>
<feature type="compositionally biased region" description="Low complexity" evidence="9">
    <location>
        <begin position="399"/>
        <end position="410"/>
    </location>
</feature>
<dbReference type="PROSITE" id="PS50089">
    <property type="entry name" value="ZF_RING_2"/>
    <property type="match status" value="1"/>
</dbReference>
<evidence type="ECO:0000256" key="6">
    <source>
        <dbReference type="ARBA" id="ARBA00022989"/>
    </source>
</evidence>
<dbReference type="AlphaFoldDB" id="A0A0P0YV84"/>
<evidence type="ECO:0000256" key="4">
    <source>
        <dbReference type="ARBA" id="ARBA00022771"/>
    </source>
</evidence>
<dbReference type="Gene3D" id="3.30.40.10">
    <property type="entry name" value="Zinc/RING finger domain, C3HC4 (zinc finger)"/>
    <property type="match status" value="1"/>
</dbReference>
<evidence type="ECO:0000256" key="3">
    <source>
        <dbReference type="ARBA" id="ARBA00022723"/>
    </source>
</evidence>
<keyword evidence="10" id="KW-0732">Signal</keyword>
<feature type="chain" id="PRO_5006057773" evidence="10">
    <location>
        <begin position="28"/>
        <end position="487"/>
    </location>
</feature>
<dbReference type="SMART" id="SM00184">
    <property type="entry name" value="RING"/>
    <property type="match status" value="1"/>
</dbReference>
<keyword evidence="2" id="KW-0812">Transmembrane</keyword>
<evidence type="ECO:0000259" key="11">
    <source>
        <dbReference type="PROSITE" id="PS50089"/>
    </source>
</evidence>
<evidence type="ECO:0000256" key="7">
    <source>
        <dbReference type="ARBA" id="ARBA00023136"/>
    </source>
</evidence>
<dbReference type="PANTHER" id="PTHR47168:SF1">
    <property type="entry name" value="OS02G0798600 PROTEIN"/>
    <property type="match status" value="1"/>
</dbReference>
<feature type="signal peptide" evidence="10">
    <location>
        <begin position="1"/>
        <end position="27"/>
    </location>
</feature>
<feature type="compositionally biased region" description="Low complexity" evidence="9">
    <location>
        <begin position="419"/>
        <end position="452"/>
    </location>
</feature>
<protein>
    <submittedName>
        <fullName evidence="12">Symbiotic Der3</fullName>
    </submittedName>
</protein>
<dbReference type="InterPro" id="IPR013083">
    <property type="entry name" value="Znf_RING/FYVE/PHD"/>
</dbReference>
<evidence type="ECO:0000256" key="9">
    <source>
        <dbReference type="SAM" id="MobiDB-lite"/>
    </source>
</evidence>
<organism evidence="12">
    <name type="scientific">Nitzschia sp. IriIs04</name>
    <dbReference type="NCBI Taxonomy" id="1444690"/>
    <lineage>
        <taxon>Eukaryota</taxon>
        <taxon>Sar</taxon>
        <taxon>Stramenopiles</taxon>
        <taxon>Ochrophyta</taxon>
        <taxon>Bacillariophyta</taxon>
        <taxon>Bacillariophyceae</taxon>
        <taxon>Bacillariophycidae</taxon>
        <taxon>Bacillariales</taxon>
        <taxon>Bacillariaceae</taxon>
        <taxon>Nitzschia</taxon>
    </lineage>
</organism>
<evidence type="ECO:0000256" key="8">
    <source>
        <dbReference type="PROSITE-ProRule" id="PRU00175"/>
    </source>
</evidence>
<evidence type="ECO:0000256" key="1">
    <source>
        <dbReference type="ARBA" id="ARBA00004167"/>
    </source>
</evidence>
<feature type="domain" description="RING-type" evidence="11">
    <location>
        <begin position="288"/>
        <end position="330"/>
    </location>
</feature>
<comment type="subcellular location">
    <subcellularLocation>
        <location evidence="1">Membrane</location>
        <topology evidence="1">Single-pass membrane protein</topology>
    </subcellularLocation>
</comment>
<feature type="region of interest" description="Disordered" evidence="9">
    <location>
        <begin position="337"/>
        <end position="487"/>
    </location>
</feature>